<keyword evidence="1" id="KW-1133">Transmembrane helix</keyword>
<protein>
    <submittedName>
        <fullName evidence="2">Oidioi.mRNA.OKI2018_I69.chr2.g4406.t1.cds</fullName>
    </submittedName>
</protein>
<feature type="transmembrane region" description="Helical" evidence="1">
    <location>
        <begin position="15"/>
        <end position="34"/>
    </location>
</feature>
<keyword evidence="3" id="KW-1185">Reference proteome</keyword>
<keyword evidence="1" id="KW-0812">Transmembrane</keyword>
<evidence type="ECO:0000313" key="2">
    <source>
        <dbReference type="EMBL" id="CAG5109938.1"/>
    </source>
</evidence>
<keyword evidence="1" id="KW-0472">Membrane</keyword>
<accession>A0ABN7SWU6</accession>
<proteinExistence type="predicted"/>
<reference evidence="2 3" key="1">
    <citation type="submission" date="2021-04" db="EMBL/GenBank/DDBJ databases">
        <authorList>
            <person name="Bliznina A."/>
        </authorList>
    </citation>
    <scope>NUCLEOTIDE SEQUENCE [LARGE SCALE GENOMIC DNA]</scope>
</reference>
<sequence length="318" mass="36883">MEETFLRELFFRKKWVLIIFSFALTILMMTKPGLNLISKTRSALSPELMMQLPAGSIDEFDRQFFGQINVKPSKQHKPKTITEKDISNITVMNLKGQVFKGIKVDDWSMVTYDEAKQFCEERGAVLPWFELAKSNLLPTRQFWIESECNYFDETIQASNEISKASLDNLMKKFVQEYQTLILIEKNSEAGLSACLWPNQQSLIDNFQKQYLCKNTTDELGRAVLYQSQEILCDLQKMNITHIQDYHILDRNFKGETWVSKVIGPGAYARLVSGWKLSDDLTDSGLKLCSYAAQCRLVQRERLEIFRQRNACTLCIYKN</sequence>
<gene>
    <name evidence="2" type="ORF">OKIOD_LOCUS13171</name>
</gene>
<name>A0ABN7SWU6_OIKDI</name>
<organism evidence="2 3">
    <name type="scientific">Oikopleura dioica</name>
    <name type="common">Tunicate</name>
    <dbReference type="NCBI Taxonomy" id="34765"/>
    <lineage>
        <taxon>Eukaryota</taxon>
        <taxon>Metazoa</taxon>
        <taxon>Chordata</taxon>
        <taxon>Tunicata</taxon>
        <taxon>Appendicularia</taxon>
        <taxon>Copelata</taxon>
        <taxon>Oikopleuridae</taxon>
        <taxon>Oikopleura</taxon>
    </lineage>
</organism>
<dbReference type="EMBL" id="OU015567">
    <property type="protein sequence ID" value="CAG5109938.1"/>
    <property type="molecule type" value="Genomic_DNA"/>
</dbReference>
<evidence type="ECO:0000256" key="1">
    <source>
        <dbReference type="SAM" id="Phobius"/>
    </source>
</evidence>
<dbReference type="Proteomes" id="UP001158576">
    <property type="component" value="Chromosome 2"/>
</dbReference>
<evidence type="ECO:0000313" key="3">
    <source>
        <dbReference type="Proteomes" id="UP001158576"/>
    </source>
</evidence>